<dbReference type="RefSeq" id="WP_089299999.1">
    <property type="nucleotide sequence ID" value="NZ_FZNW01000003.1"/>
</dbReference>
<keyword evidence="4" id="KW-1185">Reference proteome</keyword>
<dbReference type="Proteomes" id="UP000198348">
    <property type="component" value="Unassembled WGS sequence"/>
</dbReference>
<evidence type="ECO:0000256" key="2">
    <source>
        <dbReference type="SAM" id="Phobius"/>
    </source>
</evidence>
<keyword evidence="2" id="KW-0472">Membrane</keyword>
<evidence type="ECO:0000313" key="4">
    <source>
        <dbReference type="Proteomes" id="UP000198348"/>
    </source>
</evidence>
<dbReference type="OrthoDB" id="3638805at2"/>
<organism evidence="3 4">
    <name type="scientific">Haloechinothrix alba</name>
    <dbReference type="NCBI Taxonomy" id="664784"/>
    <lineage>
        <taxon>Bacteria</taxon>
        <taxon>Bacillati</taxon>
        <taxon>Actinomycetota</taxon>
        <taxon>Actinomycetes</taxon>
        <taxon>Pseudonocardiales</taxon>
        <taxon>Pseudonocardiaceae</taxon>
        <taxon>Haloechinothrix</taxon>
    </lineage>
</organism>
<evidence type="ECO:0000256" key="1">
    <source>
        <dbReference type="SAM" id="MobiDB-lite"/>
    </source>
</evidence>
<accession>A0A238VPJ7</accession>
<gene>
    <name evidence="3" type="ORF">SAMN06265360_103136</name>
</gene>
<keyword evidence="2" id="KW-0812">Transmembrane</keyword>
<keyword evidence="2" id="KW-1133">Transmembrane helix</keyword>
<name>A0A238VPJ7_9PSEU</name>
<proteinExistence type="predicted"/>
<protein>
    <submittedName>
        <fullName evidence="3">Uncharacterized protein</fullName>
    </submittedName>
</protein>
<feature type="transmembrane region" description="Helical" evidence="2">
    <location>
        <begin position="29"/>
        <end position="47"/>
    </location>
</feature>
<sequence>MLYIVLVLVLGALGLLVAALVTGSSLWAWISIGCSAVAALLLVVDWLRRRGKQAPAGETAEVTAAAGQGADAERPATEGENAAAGSDGDEPGRDPDEEETDAADLLIVAELQDEVLVVDEHPRYHLEVCSWLADRDTMPISVAEARELGFTPCARCGPDGRLAAQHRSAST</sequence>
<dbReference type="AlphaFoldDB" id="A0A238VPJ7"/>
<feature type="compositionally biased region" description="Low complexity" evidence="1">
    <location>
        <begin position="57"/>
        <end position="70"/>
    </location>
</feature>
<feature type="region of interest" description="Disordered" evidence="1">
    <location>
        <begin position="57"/>
        <end position="100"/>
    </location>
</feature>
<reference evidence="3 4" key="1">
    <citation type="submission" date="2017-06" db="EMBL/GenBank/DDBJ databases">
        <authorList>
            <person name="Kim H.J."/>
            <person name="Triplett B.A."/>
        </authorList>
    </citation>
    <scope>NUCLEOTIDE SEQUENCE [LARGE SCALE GENOMIC DNA]</scope>
    <source>
        <strain evidence="3 4">DSM 45207</strain>
    </source>
</reference>
<dbReference type="EMBL" id="FZNW01000003">
    <property type="protein sequence ID" value="SNR35703.1"/>
    <property type="molecule type" value="Genomic_DNA"/>
</dbReference>
<evidence type="ECO:0000313" key="3">
    <source>
        <dbReference type="EMBL" id="SNR35703.1"/>
    </source>
</evidence>